<evidence type="ECO:0000313" key="2">
    <source>
        <dbReference type="EMBL" id="MDT0633132.1"/>
    </source>
</evidence>
<gene>
    <name evidence="2" type="ORF">RM540_15360</name>
</gene>
<keyword evidence="3" id="KW-1185">Reference proteome</keyword>
<dbReference type="Proteomes" id="UP001267426">
    <property type="component" value="Unassembled WGS sequence"/>
</dbReference>
<dbReference type="RefSeq" id="WP_311665728.1">
    <property type="nucleotide sequence ID" value="NZ_JAVRHT010000054.1"/>
</dbReference>
<evidence type="ECO:0000313" key="3">
    <source>
        <dbReference type="Proteomes" id="UP001267426"/>
    </source>
</evidence>
<feature type="signal peptide" evidence="1">
    <location>
        <begin position="1"/>
        <end position="19"/>
    </location>
</feature>
<sequence length="169" mass="17544">MRLFLLATALLFTASVADAQIQQDVIQVGGTGNLSIEPEFAFGLAPVVGYFITDNIEVGGNPRLATDFSDFFNATISAFGNYYPTGGTDTNTYPFIGANLGVNVGDGGGGIGIGGQAGVQRFISDTAALTLAVRATTDDDFDEVTLLAEAGFSIFINRGAAEDVIESID</sequence>
<organism evidence="2 3">
    <name type="scientific">Rubrivirga litoralis</name>
    <dbReference type="NCBI Taxonomy" id="3075598"/>
    <lineage>
        <taxon>Bacteria</taxon>
        <taxon>Pseudomonadati</taxon>
        <taxon>Rhodothermota</taxon>
        <taxon>Rhodothermia</taxon>
        <taxon>Rhodothermales</taxon>
        <taxon>Rubricoccaceae</taxon>
        <taxon>Rubrivirga</taxon>
    </lineage>
</organism>
<keyword evidence="1" id="KW-0732">Signal</keyword>
<proteinExistence type="predicted"/>
<dbReference type="EMBL" id="JAVRHT010000054">
    <property type="protein sequence ID" value="MDT0633132.1"/>
    <property type="molecule type" value="Genomic_DNA"/>
</dbReference>
<evidence type="ECO:0008006" key="4">
    <source>
        <dbReference type="Google" id="ProtNLM"/>
    </source>
</evidence>
<evidence type="ECO:0000256" key="1">
    <source>
        <dbReference type="SAM" id="SignalP"/>
    </source>
</evidence>
<accession>A0ABU3BV14</accession>
<name>A0ABU3BV14_9BACT</name>
<protein>
    <recommendedName>
        <fullName evidence="4">Outer membrane protein beta-barrel domain-containing protein</fullName>
    </recommendedName>
</protein>
<comment type="caution">
    <text evidence="2">The sequence shown here is derived from an EMBL/GenBank/DDBJ whole genome shotgun (WGS) entry which is preliminary data.</text>
</comment>
<reference evidence="2 3" key="1">
    <citation type="submission" date="2023-09" db="EMBL/GenBank/DDBJ databases">
        <authorList>
            <person name="Rey-Velasco X."/>
        </authorList>
    </citation>
    <scope>NUCLEOTIDE SEQUENCE [LARGE SCALE GENOMIC DNA]</scope>
    <source>
        <strain evidence="2 3">F394</strain>
    </source>
</reference>
<feature type="chain" id="PRO_5046785844" description="Outer membrane protein beta-barrel domain-containing protein" evidence="1">
    <location>
        <begin position="20"/>
        <end position="169"/>
    </location>
</feature>